<accession>A0A5N5D8A7</accession>
<dbReference type="Proteomes" id="UP000325902">
    <property type="component" value="Unassembled WGS sequence"/>
</dbReference>
<comment type="caution">
    <text evidence="1">The sequence shown here is derived from an EMBL/GenBank/DDBJ whole genome shotgun (WGS) entry which is preliminary data.</text>
</comment>
<protein>
    <submittedName>
        <fullName evidence="1">Uncharacterized protein</fullName>
    </submittedName>
</protein>
<gene>
    <name evidence="1" type="ORF">DBV05_g7320</name>
</gene>
<proteinExistence type="predicted"/>
<dbReference type="AlphaFoldDB" id="A0A5N5D8A7"/>
<dbReference type="EMBL" id="VCHE01000049">
    <property type="protein sequence ID" value="KAB2574043.1"/>
    <property type="molecule type" value="Genomic_DNA"/>
</dbReference>
<keyword evidence="2" id="KW-1185">Reference proteome</keyword>
<name>A0A5N5D8A7_9PEZI</name>
<organism evidence="1 2">
    <name type="scientific">Lasiodiplodia theobromae</name>
    <dbReference type="NCBI Taxonomy" id="45133"/>
    <lineage>
        <taxon>Eukaryota</taxon>
        <taxon>Fungi</taxon>
        <taxon>Dikarya</taxon>
        <taxon>Ascomycota</taxon>
        <taxon>Pezizomycotina</taxon>
        <taxon>Dothideomycetes</taxon>
        <taxon>Dothideomycetes incertae sedis</taxon>
        <taxon>Botryosphaeriales</taxon>
        <taxon>Botryosphaeriaceae</taxon>
        <taxon>Lasiodiplodia</taxon>
    </lineage>
</organism>
<evidence type="ECO:0000313" key="2">
    <source>
        <dbReference type="Proteomes" id="UP000325902"/>
    </source>
</evidence>
<dbReference type="OrthoDB" id="5421637at2759"/>
<reference evidence="1 2" key="1">
    <citation type="journal article" date="2019" name="Sci. Rep.">
        <title>A multi-omics analysis of the grapevine pathogen Lasiodiplodia theobromae reveals that temperature affects the expression of virulence- and pathogenicity-related genes.</title>
        <authorList>
            <person name="Felix C."/>
            <person name="Meneses R."/>
            <person name="Goncalves M.F.M."/>
            <person name="Tilleman L."/>
            <person name="Duarte A.S."/>
            <person name="Jorrin-Novo J.V."/>
            <person name="Van de Peer Y."/>
            <person name="Deforce D."/>
            <person name="Van Nieuwerburgh F."/>
            <person name="Esteves A.C."/>
            <person name="Alves A."/>
        </authorList>
    </citation>
    <scope>NUCLEOTIDE SEQUENCE [LARGE SCALE GENOMIC DNA]</scope>
    <source>
        <strain evidence="1 2">LA-SOL3</strain>
    </source>
</reference>
<sequence>MSGNQAPLRAADCASAGTAYPPISTPTILPPSNPCIYGYTSGALHTTYTLPYNLTTVLPHISSFGNIDWTGQIDPDTSSVALNGTDNEPGTARAYTLADGARLVETLLSYSSSPADQGTSSSGSSAAQLVEVHSIAHLYQPLDRDATNVSLTSDSVEYAAPNGTFGFYAARDAMRVAGACGSSSGSSSAGQAAAATTFDFSADFCATDADAAARWFRARHLNAMATLGRMLGGAGENVTDCASLEAAGGGDGGSAGSAAESSPSSAASHQQIRMSMGTAVSLVLAACMAFAALMA</sequence>
<evidence type="ECO:0000313" key="1">
    <source>
        <dbReference type="EMBL" id="KAB2574043.1"/>
    </source>
</evidence>